<evidence type="ECO:0008006" key="4">
    <source>
        <dbReference type="Google" id="ProtNLM"/>
    </source>
</evidence>
<gene>
    <name evidence="2" type="ORF">AFCDBAGC_0239</name>
</gene>
<dbReference type="RefSeq" id="WP_238270194.1">
    <property type="nucleotide sequence ID" value="NZ_BPQG01000004.1"/>
</dbReference>
<accession>A0ABQ4QB39</accession>
<organism evidence="2 3">
    <name type="scientific">Methylobacterium cerastii</name>
    <dbReference type="NCBI Taxonomy" id="932741"/>
    <lineage>
        <taxon>Bacteria</taxon>
        <taxon>Pseudomonadati</taxon>
        <taxon>Pseudomonadota</taxon>
        <taxon>Alphaproteobacteria</taxon>
        <taxon>Hyphomicrobiales</taxon>
        <taxon>Methylobacteriaceae</taxon>
        <taxon>Methylobacterium</taxon>
    </lineage>
</organism>
<dbReference type="Proteomes" id="UP001055117">
    <property type="component" value="Unassembled WGS sequence"/>
</dbReference>
<keyword evidence="3" id="KW-1185">Reference proteome</keyword>
<sequence length="210" mass="21928">MIRACLIALALSATSVAAQAQAPQAPTSAPQPKESVARYHGTVEARDAESVRIRRPDGETVTVLMNVKTRLFIATAGRLRDIKPESYVSIVSVPGPDGKPKPIKVAIYSPSERGFEAGTKPWDAAPDARLTAGWIGGLSLDAPREVELVYEGGSKTFTIPPGTPTAQIAPGEKALLVPGADVVVLARKDAEGVVNADLVAVGRSGTEPTL</sequence>
<name>A0ABQ4QB39_9HYPH</name>
<dbReference type="EMBL" id="BPQG01000004">
    <property type="protein sequence ID" value="GJD42403.1"/>
    <property type="molecule type" value="Genomic_DNA"/>
</dbReference>
<keyword evidence="1" id="KW-0732">Signal</keyword>
<evidence type="ECO:0000256" key="1">
    <source>
        <dbReference type="SAM" id="SignalP"/>
    </source>
</evidence>
<feature type="signal peptide" evidence="1">
    <location>
        <begin position="1"/>
        <end position="20"/>
    </location>
</feature>
<reference evidence="2 3" key="1">
    <citation type="journal article" date="2021" name="Front. Microbiol.">
        <title>Comprehensive Comparative Genomics and Phenotyping of Methylobacterium Species.</title>
        <authorList>
            <person name="Alessa O."/>
            <person name="Ogura Y."/>
            <person name="Fujitani Y."/>
            <person name="Takami H."/>
            <person name="Hayashi T."/>
            <person name="Sahin N."/>
            <person name="Tani A."/>
        </authorList>
    </citation>
    <scope>NUCLEOTIDE SEQUENCE [LARGE SCALE GENOMIC DNA]</scope>
    <source>
        <strain evidence="2 3">DSM 23679</strain>
    </source>
</reference>
<evidence type="ECO:0000313" key="3">
    <source>
        <dbReference type="Proteomes" id="UP001055117"/>
    </source>
</evidence>
<feature type="chain" id="PRO_5045827287" description="DUF5666 domain-containing protein" evidence="1">
    <location>
        <begin position="21"/>
        <end position="210"/>
    </location>
</feature>
<evidence type="ECO:0000313" key="2">
    <source>
        <dbReference type="EMBL" id="GJD42403.1"/>
    </source>
</evidence>
<proteinExistence type="predicted"/>
<comment type="caution">
    <text evidence="2">The sequence shown here is derived from an EMBL/GenBank/DDBJ whole genome shotgun (WGS) entry which is preliminary data.</text>
</comment>
<protein>
    <recommendedName>
        <fullName evidence="4">DUF5666 domain-containing protein</fullName>
    </recommendedName>
</protein>